<dbReference type="AlphaFoldDB" id="A0A2S0KCF8"/>
<comment type="similarity">
    <text evidence="7">Belongs to the glycosyltransferase 87 family.</text>
</comment>
<gene>
    <name evidence="9" type="ORF">C6V83_02655</name>
</gene>
<feature type="transmembrane region" description="Helical" evidence="8">
    <location>
        <begin position="312"/>
        <end position="329"/>
    </location>
</feature>
<protein>
    <submittedName>
        <fullName evidence="9">Glycosyltransferase</fullName>
    </submittedName>
</protein>
<name>A0A2S0KCF8_9ACTN</name>
<keyword evidence="10" id="KW-1185">Reference proteome</keyword>
<dbReference type="Pfam" id="PF09594">
    <property type="entry name" value="GT87"/>
    <property type="match status" value="1"/>
</dbReference>
<evidence type="ECO:0000256" key="3">
    <source>
        <dbReference type="ARBA" id="ARBA00022679"/>
    </source>
</evidence>
<reference evidence="9 10" key="1">
    <citation type="submission" date="2018-03" db="EMBL/GenBank/DDBJ databases">
        <title>Characteristics and genome of n-alkane degrading marine bacteria Gordonia iterans isolated from crude oil contaminated in Tae-an, South Korea.</title>
        <authorList>
            <person name="Lee S.-S."/>
            <person name="Kim H."/>
        </authorList>
    </citation>
    <scope>NUCLEOTIDE SEQUENCE [LARGE SCALE GENOMIC DNA]</scope>
    <source>
        <strain evidence="9 10">Co17</strain>
    </source>
</reference>
<evidence type="ECO:0000313" key="10">
    <source>
        <dbReference type="Proteomes" id="UP000239814"/>
    </source>
</evidence>
<proteinExistence type="inferred from homology"/>
<evidence type="ECO:0000313" key="9">
    <source>
        <dbReference type="EMBL" id="AVL99349.1"/>
    </source>
</evidence>
<evidence type="ECO:0000256" key="4">
    <source>
        <dbReference type="ARBA" id="ARBA00022692"/>
    </source>
</evidence>
<accession>A0A2S0KCF8</accession>
<keyword evidence="6 8" id="KW-0472">Membrane</keyword>
<feature type="transmembrane region" description="Helical" evidence="8">
    <location>
        <begin position="200"/>
        <end position="218"/>
    </location>
</feature>
<feature type="transmembrane region" description="Helical" evidence="8">
    <location>
        <begin position="94"/>
        <end position="115"/>
    </location>
</feature>
<feature type="transmembrane region" description="Helical" evidence="8">
    <location>
        <begin position="121"/>
        <end position="137"/>
    </location>
</feature>
<dbReference type="RefSeq" id="WP_105941084.1">
    <property type="nucleotide sequence ID" value="NZ_CP027433.1"/>
</dbReference>
<evidence type="ECO:0000256" key="1">
    <source>
        <dbReference type="ARBA" id="ARBA00004651"/>
    </source>
</evidence>
<feature type="transmembrane region" description="Helical" evidence="8">
    <location>
        <begin position="336"/>
        <end position="354"/>
    </location>
</feature>
<dbReference type="GO" id="GO:0016758">
    <property type="term" value="F:hexosyltransferase activity"/>
    <property type="evidence" value="ECO:0007669"/>
    <property type="project" value="InterPro"/>
</dbReference>
<keyword evidence="4 8" id="KW-0812">Transmembrane</keyword>
<comment type="subcellular location">
    <subcellularLocation>
        <location evidence="1">Cell membrane</location>
        <topology evidence="1">Multi-pass membrane protein</topology>
    </subcellularLocation>
</comment>
<dbReference type="KEGG" id="git:C6V83_02655"/>
<feature type="transmembrane region" description="Helical" evidence="8">
    <location>
        <begin position="392"/>
        <end position="410"/>
    </location>
</feature>
<dbReference type="InterPro" id="IPR018584">
    <property type="entry name" value="GT87"/>
</dbReference>
<evidence type="ECO:0000256" key="7">
    <source>
        <dbReference type="ARBA" id="ARBA00024033"/>
    </source>
</evidence>
<feature type="transmembrane region" description="Helical" evidence="8">
    <location>
        <begin position="290"/>
        <end position="306"/>
    </location>
</feature>
<evidence type="ECO:0000256" key="2">
    <source>
        <dbReference type="ARBA" id="ARBA00022475"/>
    </source>
</evidence>
<organism evidence="9 10">
    <name type="scientific">Gordonia iterans</name>
    <dbReference type="NCBI Taxonomy" id="1004901"/>
    <lineage>
        <taxon>Bacteria</taxon>
        <taxon>Bacillati</taxon>
        <taxon>Actinomycetota</taxon>
        <taxon>Actinomycetes</taxon>
        <taxon>Mycobacteriales</taxon>
        <taxon>Gordoniaceae</taxon>
        <taxon>Gordonia</taxon>
    </lineage>
</organism>
<keyword evidence="3 9" id="KW-0808">Transferase</keyword>
<dbReference type="OrthoDB" id="9774600at2"/>
<keyword evidence="2" id="KW-1003">Cell membrane</keyword>
<evidence type="ECO:0000256" key="5">
    <source>
        <dbReference type="ARBA" id="ARBA00022989"/>
    </source>
</evidence>
<feature type="transmembrane region" description="Helical" evidence="8">
    <location>
        <begin position="174"/>
        <end position="193"/>
    </location>
</feature>
<dbReference type="EMBL" id="CP027433">
    <property type="protein sequence ID" value="AVL99349.1"/>
    <property type="molecule type" value="Genomic_DNA"/>
</dbReference>
<dbReference type="Proteomes" id="UP000239814">
    <property type="component" value="Chromosome"/>
</dbReference>
<feature type="transmembrane region" description="Helical" evidence="8">
    <location>
        <begin position="144"/>
        <end position="162"/>
    </location>
</feature>
<feature type="transmembrane region" description="Helical" evidence="8">
    <location>
        <begin position="263"/>
        <end position="283"/>
    </location>
</feature>
<keyword evidence="5 8" id="KW-1133">Transmembrane helix</keyword>
<dbReference type="GO" id="GO:0005886">
    <property type="term" value="C:plasma membrane"/>
    <property type="evidence" value="ECO:0007669"/>
    <property type="project" value="UniProtKB-SubCell"/>
</dbReference>
<evidence type="ECO:0000256" key="8">
    <source>
        <dbReference type="SAM" id="Phobius"/>
    </source>
</evidence>
<feature type="transmembrane region" description="Helical" evidence="8">
    <location>
        <begin position="71"/>
        <end position="87"/>
    </location>
</feature>
<evidence type="ECO:0000256" key="6">
    <source>
        <dbReference type="ARBA" id="ARBA00023136"/>
    </source>
</evidence>
<sequence length="425" mass="46124">MRIERSTPLLAGFAVLAALAVWAQNAIIPFSMPFWGLFDYQFDLDVYRAGAQTVLDGGDLYRAKLLGQMDFTYAPISIVFFVPFAWLPAAAAHLLWTIGIFVALYQVILLSFRSLGHETTWTLRGIALSLVVVSTLLEPIRTTIWFGQINIFLMLLILWDLLRGPDSRLRGAGAGLAAGIKLTPLLFAVYLALTRQWRAAATLVGAFGVTVAVGFALLPRASWDYWTETLLDSDRVASPQTTGNQSIRGAIANLGQTDHPSTVLWLLLAGIVGLLGLGAAILAHRRGKELLALSLVGMTSCAVSPVAWGHHWVWLLPMLVIGIHLLTTLPSMLGRGLVAAAVLGGFAFAVAWRHRLPYPIWYVNQSVDEAYLTGTFEKGAGHWYHFFTVQPYNVILVVVAIAVIVAYGVGAGRERVCDASVGSAG</sequence>